<evidence type="ECO:0000256" key="2">
    <source>
        <dbReference type="ARBA" id="ARBA00022980"/>
    </source>
</evidence>
<feature type="compositionally biased region" description="Basic and acidic residues" evidence="6">
    <location>
        <begin position="152"/>
        <end position="163"/>
    </location>
</feature>
<evidence type="ECO:0000256" key="3">
    <source>
        <dbReference type="ARBA" id="ARBA00023274"/>
    </source>
</evidence>
<dbReference type="InterPro" id="IPR038657">
    <property type="entry name" value="Ribosomal_bL19_sf"/>
</dbReference>
<dbReference type="GO" id="GO:0022625">
    <property type="term" value="C:cytosolic large ribosomal subunit"/>
    <property type="evidence" value="ECO:0007669"/>
    <property type="project" value="TreeGrafter"/>
</dbReference>
<dbReference type="InterPro" id="IPR008991">
    <property type="entry name" value="Translation_prot_SH3-like_sf"/>
</dbReference>
<dbReference type="HAMAP" id="MF_00402">
    <property type="entry name" value="Ribosomal_bL19"/>
    <property type="match status" value="1"/>
</dbReference>
<comment type="similarity">
    <text evidence="1 5">Belongs to the bacterial ribosomal protein bL19 family.</text>
</comment>
<dbReference type="PANTHER" id="PTHR15680:SF9">
    <property type="entry name" value="LARGE RIBOSOMAL SUBUNIT PROTEIN BL19M"/>
    <property type="match status" value="1"/>
</dbReference>
<proteinExistence type="inferred from homology"/>
<dbReference type="NCBIfam" id="TIGR01024">
    <property type="entry name" value="rplS_bact"/>
    <property type="match status" value="1"/>
</dbReference>
<evidence type="ECO:0000313" key="8">
    <source>
        <dbReference type="Proteomes" id="UP000053904"/>
    </source>
</evidence>
<accession>A0A101HHM8</accession>
<feature type="compositionally biased region" description="Basic and acidic residues" evidence="6">
    <location>
        <begin position="129"/>
        <end position="140"/>
    </location>
</feature>
<comment type="caution">
    <text evidence="7">The sequence shown here is derived from an EMBL/GenBank/DDBJ whole genome shotgun (WGS) entry which is preliminary data.</text>
</comment>
<evidence type="ECO:0000256" key="5">
    <source>
        <dbReference type="HAMAP-Rule" id="MF_00402"/>
    </source>
</evidence>
<dbReference type="Gene3D" id="2.30.30.790">
    <property type="match status" value="1"/>
</dbReference>
<dbReference type="GO" id="GO:0003735">
    <property type="term" value="F:structural constituent of ribosome"/>
    <property type="evidence" value="ECO:0007669"/>
    <property type="project" value="InterPro"/>
</dbReference>
<dbReference type="EMBL" id="LGGO01000071">
    <property type="protein sequence ID" value="KUK77057.1"/>
    <property type="molecule type" value="Genomic_DNA"/>
</dbReference>
<evidence type="ECO:0000256" key="6">
    <source>
        <dbReference type="SAM" id="MobiDB-lite"/>
    </source>
</evidence>
<sequence length="163" mass="18764">MLNKVEGAQYRKRPDVRVGDTVKLHLKITEGDRERIQIFEGVVIAIKGSGINKNLVVRKISYGVGVEKIVPLHSDTLEKIEVVKRGSVRRSKLYYLRGRIGKKALKVGLTTDVYLTDEEEEKIIEETMDEVKEKEAKKEEDEAEEQVEEEKVEEKEPKVEEKE</sequence>
<keyword evidence="2 5" id="KW-0689">Ribosomal protein</keyword>
<dbReference type="Proteomes" id="UP000053904">
    <property type="component" value="Unassembled WGS sequence"/>
</dbReference>
<gene>
    <name evidence="5" type="primary">rplS</name>
    <name evidence="7" type="ORF">XD93_0562</name>
</gene>
<name>A0A101HHM8_9BACT</name>
<dbReference type="PANTHER" id="PTHR15680">
    <property type="entry name" value="RIBOSOMAL PROTEIN L19"/>
    <property type="match status" value="1"/>
</dbReference>
<dbReference type="SUPFAM" id="SSF50104">
    <property type="entry name" value="Translation proteins SH3-like domain"/>
    <property type="match status" value="1"/>
</dbReference>
<dbReference type="AlphaFoldDB" id="A0A101HHM8"/>
<keyword evidence="3 5" id="KW-0687">Ribonucleoprotein</keyword>
<dbReference type="GO" id="GO:0006412">
    <property type="term" value="P:translation"/>
    <property type="evidence" value="ECO:0007669"/>
    <property type="project" value="UniProtKB-UniRule"/>
</dbReference>
<dbReference type="InterPro" id="IPR018257">
    <property type="entry name" value="Ribosomal_bL19_CS"/>
</dbReference>
<evidence type="ECO:0000313" key="7">
    <source>
        <dbReference type="EMBL" id="KUK77057.1"/>
    </source>
</evidence>
<dbReference type="InterPro" id="IPR001857">
    <property type="entry name" value="Ribosomal_bL19"/>
</dbReference>
<organism evidence="7 8">
    <name type="scientific">candidate division WS6 bacterium 34_10</name>
    <dbReference type="NCBI Taxonomy" id="1641389"/>
    <lineage>
        <taxon>Bacteria</taxon>
        <taxon>Candidatus Dojkabacteria</taxon>
    </lineage>
</organism>
<feature type="region of interest" description="Disordered" evidence="6">
    <location>
        <begin position="126"/>
        <end position="163"/>
    </location>
</feature>
<protein>
    <recommendedName>
        <fullName evidence="4 5">Large ribosomal subunit protein bL19</fullName>
    </recommendedName>
</protein>
<dbReference type="PATRIC" id="fig|1641389.3.peg.668"/>
<dbReference type="Pfam" id="PF01245">
    <property type="entry name" value="Ribosomal_L19"/>
    <property type="match status" value="1"/>
</dbReference>
<reference evidence="8" key="1">
    <citation type="journal article" date="2015" name="MBio">
        <title>Genome-Resolved Metagenomic Analysis Reveals Roles for Candidate Phyla and Other Microbial Community Members in Biogeochemical Transformations in Oil Reservoirs.</title>
        <authorList>
            <person name="Hu P."/>
            <person name="Tom L."/>
            <person name="Singh A."/>
            <person name="Thomas B.C."/>
            <person name="Baker B.J."/>
            <person name="Piceno Y.M."/>
            <person name="Andersen G.L."/>
            <person name="Banfield J.F."/>
        </authorList>
    </citation>
    <scope>NUCLEOTIDE SEQUENCE [LARGE SCALE GENOMIC DNA]</scope>
</reference>
<comment type="function">
    <text evidence="5">This protein is located at the 30S-50S ribosomal subunit interface and may play a role in the structure and function of the aminoacyl-tRNA binding site.</text>
</comment>
<evidence type="ECO:0000256" key="4">
    <source>
        <dbReference type="ARBA" id="ARBA00035171"/>
    </source>
</evidence>
<dbReference type="PROSITE" id="PS01015">
    <property type="entry name" value="RIBOSOMAL_L19"/>
    <property type="match status" value="1"/>
</dbReference>
<evidence type="ECO:0000256" key="1">
    <source>
        <dbReference type="ARBA" id="ARBA00005781"/>
    </source>
</evidence>
<feature type="compositionally biased region" description="Acidic residues" evidence="6">
    <location>
        <begin position="141"/>
        <end position="151"/>
    </location>
</feature>